<dbReference type="InterPro" id="IPR015366">
    <property type="entry name" value="S53_propep"/>
</dbReference>
<feature type="chain" id="PRO_5040908334" description="tripeptidyl-peptidase II" evidence="16">
    <location>
        <begin position="27"/>
        <end position="599"/>
    </location>
</feature>
<name>A0A9W9GME3_9EURO</name>
<dbReference type="CDD" id="cd04056">
    <property type="entry name" value="Peptidases_S53"/>
    <property type="match status" value="1"/>
</dbReference>
<comment type="subcellular location">
    <subcellularLocation>
        <location evidence="3">Secreted</location>
        <location evidence="3">Extracellular space</location>
    </subcellularLocation>
</comment>
<dbReference type="FunFam" id="3.40.50.200:FF:000015">
    <property type="entry name" value="Tripeptidyl peptidase A"/>
    <property type="match status" value="1"/>
</dbReference>
<keyword evidence="11 15" id="KW-0106">Calcium</keyword>
<keyword evidence="8 16" id="KW-0732">Signal</keyword>
<reference evidence="18" key="1">
    <citation type="submission" date="2022-11" db="EMBL/GenBank/DDBJ databases">
        <authorList>
            <person name="Petersen C."/>
        </authorList>
    </citation>
    <scope>NUCLEOTIDE SEQUENCE</scope>
    <source>
        <strain evidence="18">IBT 22155</strain>
    </source>
</reference>
<keyword evidence="7 15" id="KW-0479">Metal-binding</keyword>
<feature type="active site" description="Charge relay system" evidence="15">
    <location>
        <position position="502"/>
    </location>
</feature>
<dbReference type="EC" id="3.4.14.10" evidence="4"/>
<feature type="active site" description="Charge relay system" evidence="15">
    <location>
        <position position="291"/>
    </location>
</feature>
<dbReference type="GO" id="GO:0008240">
    <property type="term" value="F:tripeptidyl-peptidase activity"/>
    <property type="evidence" value="ECO:0007669"/>
    <property type="project" value="UniProtKB-EC"/>
</dbReference>
<evidence type="ECO:0000256" key="9">
    <source>
        <dbReference type="ARBA" id="ARBA00022801"/>
    </source>
</evidence>
<dbReference type="GO" id="GO:0004252">
    <property type="term" value="F:serine-type endopeptidase activity"/>
    <property type="evidence" value="ECO:0007669"/>
    <property type="project" value="UniProtKB-UniRule"/>
</dbReference>
<evidence type="ECO:0000256" key="3">
    <source>
        <dbReference type="ARBA" id="ARBA00004239"/>
    </source>
</evidence>
<dbReference type="GeneID" id="81408032"/>
<feature type="binding site" evidence="15">
    <location>
        <position position="576"/>
    </location>
    <ligand>
        <name>Ca(2+)</name>
        <dbReference type="ChEBI" id="CHEBI:29108"/>
    </ligand>
</feature>
<comment type="caution">
    <text evidence="18">The sequence shown here is derived from an EMBL/GenBank/DDBJ whole genome shotgun (WGS) entry which is preliminary data.</text>
</comment>
<keyword evidence="12" id="KW-0843">Virulence</keyword>
<accession>A0A9W9GME3</accession>
<reference evidence="18" key="2">
    <citation type="journal article" date="2023" name="IMA Fungus">
        <title>Comparative genomic study of the Penicillium genus elucidates a diverse pangenome and 15 lateral gene transfer events.</title>
        <authorList>
            <person name="Petersen C."/>
            <person name="Sorensen T."/>
            <person name="Nielsen M.R."/>
            <person name="Sondergaard T.E."/>
            <person name="Sorensen J.L."/>
            <person name="Fitzpatrick D.A."/>
            <person name="Frisvad J.C."/>
            <person name="Nielsen K.L."/>
        </authorList>
    </citation>
    <scope>NUCLEOTIDE SEQUENCE</scope>
    <source>
        <strain evidence="18">IBT 22155</strain>
    </source>
</reference>
<comment type="cofactor">
    <cofactor evidence="15">
        <name>Ca(2+)</name>
        <dbReference type="ChEBI" id="CHEBI:29108"/>
    </cofactor>
    <text evidence="15">Binds 1 Ca(2+) ion per subunit.</text>
</comment>
<feature type="binding site" evidence="15">
    <location>
        <position position="544"/>
    </location>
    <ligand>
        <name>Ca(2+)</name>
        <dbReference type="ChEBI" id="CHEBI:29108"/>
    </ligand>
</feature>
<dbReference type="SUPFAM" id="SSF54897">
    <property type="entry name" value="Protease propeptides/inhibitors"/>
    <property type="match status" value="1"/>
</dbReference>
<evidence type="ECO:0000256" key="13">
    <source>
        <dbReference type="ARBA" id="ARBA00023145"/>
    </source>
</evidence>
<dbReference type="Pfam" id="PF09286">
    <property type="entry name" value="Pro-kuma_activ"/>
    <property type="match status" value="1"/>
</dbReference>
<evidence type="ECO:0000313" key="18">
    <source>
        <dbReference type="EMBL" id="KAJ5124293.1"/>
    </source>
</evidence>
<dbReference type="GO" id="GO:0005576">
    <property type="term" value="C:extracellular region"/>
    <property type="evidence" value="ECO:0007669"/>
    <property type="project" value="UniProtKB-SubCell"/>
</dbReference>
<evidence type="ECO:0000256" key="11">
    <source>
        <dbReference type="ARBA" id="ARBA00022837"/>
    </source>
</evidence>
<dbReference type="RefSeq" id="XP_056518692.1">
    <property type="nucleotide sequence ID" value="XM_056668862.1"/>
</dbReference>
<evidence type="ECO:0000256" key="6">
    <source>
        <dbReference type="ARBA" id="ARBA00022670"/>
    </source>
</evidence>
<feature type="active site" description="Charge relay system" evidence="15">
    <location>
        <position position="287"/>
    </location>
</feature>
<evidence type="ECO:0000256" key="7">
    <source>
        <dbReference type="ARBA" id="ARBA00022723"/>
    </source>
</evidence>
<keyword evidence="13" id="KW-0865">Zymogen</keyword>
<keyword evidence="5" id="KW-0964">Secreted</keyword>
<dbReference type="InterPro" id="IPR036852">
    <property type="entry name" value="Peptidase_S8/S53_dom_sf"/>
</dbReference>
<dbReference type="PROSITE" id="PS51695">
    <property type="entry name" value="SEDOLISIN"/>
    <property type="match status" value="1"/>
</dbReference>
<evidence type="ECO:0000256" key="15">
    <source>
        <dbReference type="PROSITE-ProRule" id="PRU01032"/>
    </source>
</evidence>
<keyword evidence="19" id="KW-1185">Reference proteome</keyword>
<feature type="signal peptide" evidence="16">
    <location>
        <begin position="1"/>
        <end position="26"/>
    </location>
</feature>
<dbReference type="InterPro" id="IPR030400">
    <property type="entry name" value="Sedolisin_dom"/>
</dbReference>
<organism evidence="18 19">
    <name type="scientific">Penicillium bovifimosum</name>
    <dbReference type="NCBI Taxonomy" id="126998"/>
    <lineage>
        <taxon>Eukaryota</taxon>
        <taxon>Fungi</taxon>
        <taxon>Dikarya</taxon>
        <taxon>Ascomycota</taxon>
        <taxon>Pezizomycotina</taxon>
        <taxon>Eurotiomycetes</taxon>
        <taxon>Eurotiomycetidae</taxon>
        <taxon>Eurotiales</taxon>
        <taxon>Aspergillaceae</taxon>
        <taxon>Penicillium</taxon>
    </lineage>
</organism>
<dbReference type="PANTHER" id="PTHR14218">
    <property type="entry name" value="PROTEASE S8 TRIPEPTIDYL PEPTIDASE I CLN2"/>
    <property type="match status" value="1"/>
</dbReference>
<dbReference type="PANTHER" id="PTHR14218:SF32">
    <property type="entry name" value="TRIPEPTIDYL PEPTIDASE SED3 (AFU_ORTHOLOGUE AFUA_3G08930)"/>
    <property type="match status" value="1"/>
</dbReference>
<evidence type="ECO:0000256" key="5">
    <source>
        <dbReference type="ARBA" id="ARBA00022525"/>
    </source>
</evidence>
<dbReference type="InterPro" id="IPR050819">
    <property type="entry name" value="Tripeptidyl-peptidase_I"/>
</dbReference>
<evidence type="ECO:0000256" key="12">
    <source>
        <dbReference type="ARBA" id="ARBA00023026"/>
    </source>
</evidence>
<evidence type="ECO:0000259" key="17">
    <source>
        <dbReference type="PROSITE" id="PS51695"/>
    </source>
</evidence>
<evidence type="ECO:0000256" key="2">
    <source>
        <dbReference type="ARBA" id="ARBA00002451"/>
    </source>
</evidence>
<dbReference type="AlphaFoldDB" id="A0A9W9GME3"/>
<keyword evidence="9 15" id="KW-0378">Hydrolase</keyword>
<feature type="binding site" evidence="15">
    <location>
        <position position="574"/>
    </location>
    <ligand>
        <name>Ca(2+)</name>
        <dbReference type="ChEBI" id="CHEBI:29108"/>
    </ligand>
</feature>
<evidence type="ECO:0000256" key="10">
    <source>
        <dbReference type="ARBA" id="ARBA00022825"/>
    </source>
</evidence>
<comment type="catalytic activity">
    <reaction evidence="1">
        <text>Release of an N-terminal tripeptide from a polypeptide.</text>
        <dbReference type="EC" id="3.4.14.10"/>
    </reaction>
</comment>
<dbReference type="Gene3D" id="3.40.50.200">
    <property type="entry name" value="Peptidase S8/S53 domain"/>
    <property type="match status" value="1"/>
</dbReference>
<dbReference type="EMBL" id="JAPQKL010000006">
    <property type="protein sequence ID" value="KAJ5124293.1"/>
    <property type="molecule type" value="Genomic_DNA"/>
</dbReference>
<dbReference type="InterPro" id="IPR000209">
    <property type="entry name" value="Peptidase_S8/S53_dom"/>
</dbReference>
<evidence type="ECO:0000313" key="19">
    <source>
        <dbReference type="Proteomes" id="UP001149079"/>
    </source>
</evidence>
<dbReference type="OrthoDB" id="409122at2759"/>
<proteinExistence type="predicted"/>
<dbReference type="Pfam" id="PF00082">
    <property type="entry name" value="Peptidase_S8"/>
    <property type="match status" value="1"/>
</dbReference>
<keyword evidence="14" id="KW-0325">Glycoprotein</keyword>
<evidence type="ECO:0000256" key="8">
    <source>
        <dbReference type="ARBA" id="ARBA00022729"/>
    </source>
</evidence>
<evidence type="ECO:0000256" key="14">
    <source>
        <dbReference type="ARBA" id="ARBA00023180"/>
    </source>
</evidence>
<dbReference type="GO" id="GO:0046872">
    <property type="term" value="F:metal ion binding"/>
    <property type="evidence" value="ECO:0007669"/>
    <property type="project" value="UniProtKB-UniRule"/>
</dbReference>
<comment type="function">
    <text evidence="2">Secreted tripeptidyl-peptidase which degrades proteins at acidic pHs and is involved in virulence.</text>
</comment>
<keyword evidence="6 15" id="KW-0645">Protease</keyword>
<feature type="domain" description="Peptidase S53" evidence="17">
    <location>
        <begin position="211"/>
        <end position="596"/>
    </location>
</feature>
<dbReference type="Proteomes" id="UP001149079">
    <property type="component" value="Unassembled WGS sequence"/>
</dbReference>
<keyword evidence="10 15" id="KW-0720">Serine protease</keyword>
<gene>
    <name evidence="18" type="ORF">N7515_008118</name>
</gene>
<dbReference type="SMART" id="SM00944">
    <property type="entry name" value="Pro-kuma_activ"/>
    <property type="match status" value="1"/>
</dbReference>
<protein>
    <recommendedName>
        <fullName evidence="4">tripeptidyl-peptidase II</fullName>
        <ecNumber evidence="4">3.4.14.10</ecNumber>
    </recommendedName>
</protein>
<evidence type="ECO:0000256" key="4">
    <source>
        <dbReference type="ARBA" id="ARBA00012462"/>
    </source>
</evidence>
<evidence type="ECO:0000256" key="16">
    <source>
        <dbReference type="SAM" id="SignalP"/>
    </source>
</evidence>
<sequence>MPKMRPYSLLLHLLALLQCYPHLVAAVASVYQRVEQLEKVPDGWSRGDRPLASELIKFRLAITQNNAAEFERRVIDLSTPGHPSYGQHMTLDEVKEFLRPSTAVSDRIISWLRSENVPASSLNYDGHWISFTVPVSQAEQMLKTQFFYFQQQSQQEPVIRTLGYSVPSALHPHIQLIQPTTKFGNLNRQSRLLLPPQRASPEQLAAPCSRVVTPSCLKDLYAIDNTTTRFDWRNRLGISGFLEQYARHGDFEAFMLRYAPAHSDVNFSTVSINGGKDDQNSMSDSVEASLDVQYAISLADDVFATYYTTGGRGPVVPEINDPNSTISTNEPYLEQLHFLLNLPDTELPAVLSNSYGEDEQSLPTSYLNATCSLFAQLGARGVSIIFSSGDSGPGNTCVRNDGTNQTRFLPGYPASCPFVTSVGGTEGSNPERAVPFSSGGFSEVFPRPAYQEQAVEGYLRQLGTRWHGLYNASGRGIPDVSAQASDYMVRDHGQWSLVGGTSASAPAFAGIVSRLNAARIAQGKPRMGFLNPWLYSQGKPGLTDITEGHSEGCSWTPDGVTSRVPNASWDATEGWDAATGLGTPFFRTLVKLALSDDHE</sequence>
<dbReference type="CDD" id="cd11377">
    <property type="entry name" value="Pro-peptidase_S53"/>
    <property type="match status" value="1"/>
</dbReference>
<feature type="binding site" evidence="15">
    <location>
        <position position="545"/>
    </location>
    <ligand>
        <name>Ca(2+)</name>
        <dbReference type="ChEBI" id="CHEBI:29108"/>
    </ligand>
</feature>
<dbReference type="GO" id="GO:0006508">
    <property type="term" value="P:proteolysis"/>
    <property type="evidence" value="ECO:0007669"/>
    <property type="project" value="UniProtKB-KW"/>
</dbReference>
<evidence type="ECO:0000256" key="1">
    <source>
        <dbReference type="ARBA" id="ARBA00001910"/>
    </source>
</evidence>
<dbReference type="SUPFAM" id="SSF52743">
    <property type="entry name" value="Subtilisin-like"/>
    <property type="match status" value="1"/>
</dbReference>